<evidence type="ECO:0000313" key="4">
    <source>
        <dbReference type="Proteomes" id="UP000014760"/>
    </source>
</evidence>
<evidence type="ECO:0000313" key="2">
    <source>
        <dbReference type="EMBL" id="ELU18239.1"/>
    </source>
</evidence>
<dbReference type="EMBL" id="AMQN01016398">
    <property type="status" value="NOT_ANNOTATED_CDS"/>
    <property type="molecule type" value="Genomic_DNA"/>
</dbReference>
<protein>
    <recommendedName>
        <fullName evidence="5">Alpha-galactosidase</fullName>
    </recommendedName>
</protein>
<evidence type="ECO:0000256" key="1">
    <source>
        <dbReference type="SAM" id="SignalP"/>
    </source>
</evidence>
<gene>
    <name evidence="2" type="ORF">CAPTEDRAFT_228672</name>
</gene>
<proteinExistence type="predicted"/>
<organism evidence="2">
    <name type="scientific">Capitella teleta</name>
    <name type="common">Polychaete worm</name>
    <dbReference type="NCBI Taxonomy" id="283909"/>
    <lineage>
        <taxon>Eukaryota</taxon>
        <taxon>Metazoa</taxon>
        <taxon>Spiralia</taxon>
        <taxon>Lophotrochozoa</taxon>
        <taxon>Annelida</taxon>
        <taxon>Polychaeta</taxon>
        <taxon>Sedentaria</taxon>
        <taxon>Scolecida</taxon>
        <taxon>Capitellidae</taxon>
        <taxon>Capitella</taxon>
    </lineage>
</organism>
<dbReference type="HOGENOM" id="CLU_013281_0_0_1"/>
<keyword evidence="1" id="KW-0732">Signal</keyword>
<accession>R7VI12</accession>
<evidence type="ECO:0008006" key="5">
    <source>
        <dbReference type="Google" id="ProtNLM"/>
    </source>
</evidence>
<dbReference type="OrthoDB" id="10266592at2759"/>
<feature type="signal peptide" evidence="1">
    <location>
        <begin position="1"/>
        <end position="28"/>
    </location>
</feature>
<keyword evidence="4" id="KW-1185">Reference proteome</keyword>
<name>R7VI12_CAPTE</name>
<reference evidence="4" key="1">
    <citation type="submission" date="2012-12" db="EMBL/GenBank/DDBJ databases">
        <authorList>
            <person name="Hellsten U."/>
            <person name="Grimwood J."/>
            <person name="Chapman J.A."/>
            <person name="Shapiro H."/>
            <person name="Aerts A."/>
            <person name="Otillar R.P."/>
            <person name="Terry A.Y."/>
            <person name="Boore J.L."/>
            <person name="Simakov O."/>
            <person name="Marletaz F."/>
            <person name="Cho S.-J."/>
            <person name="Edsinger-Gonzales E."/>
            <person name="Havlak P."/>
            <person name="Kuo D.-H."/>
            <person name="Larsson T."/>
            <person name="Lv J."/>
            <person name="Arendt D."/>
            <person name="Savage R."/>
            <person name="Osoegawa K."/>
            <person name="de Jong P."/>
            <person name="Lindberg D.R."/>
            <person name="Seaver E.C."/>
            <person name="Weisblat D.A."/>
            <person name="Putnam N.H."/>
            <person name="Grigoriev I.V."/>
            <person name="Rokhsar D.S."/>
        </authorList>
    </citation>
    <scope>NUCLEOTIDE SEQUENCE</scope>
    <source>
        <strain evidence="4">I ESC-2004</strain>
    </source>
</reference>
<dbReference type="Proteomes" id="UP000014760">
    <property type="component" value="Unassembled WGS sequence"/>
</dbReference>
<dbReference type="EnsemblMetazoa" id="CapteT228672">
    <property type="protein sequence ID" value="CapteP228672"/>
    <property type="gene ID" value="CapteG228672"/>
</dbReference>
<feature type="chain" id="PRO_5008789114" description="Alpha-galactosidase" evidence="1">
    <location>
        <begin position="29"/>
        <end position="787"/>
    </location>
</feature>
<dbReference type="AlphaFoldDB" id="R7VI12"/>
<reference evidence="3" key="3">
    <citation type="submission" date="2015-06" db="UniProtKB">
        <authorList>
            <consortium name="EnsemblMetazoa"/>
        </authorList>
    </citation>
    <scope>IDENTIFICATION</scope>
</reference>
<dbReference type="EMBL" id="KB292024">
    <property type="protein sequence ID" value="ELU18239.1"/>
    <property type="molecule type" value="Genomic_DNA"/>
</dbReference>
<evidence type="ECO:0000313" key="3">
    <source>
        <dbReference type="EnsemblMetazoa" id="CapteP228672"/>
    </source>
</evidence>
<sequence length="787" mass="89328">MCNDVKMRWNVLGVQVHALASLLPAAVGTMELSYAQLKCATNYDDICNFNGSEPNWLIEDVAWSTTLKTQPNGNLVLSNGLISREFSLNPAFVTIDYISHEKDLSLLRALGPEASIYLDGVLYNIGGLITSAPRAYLNRTAIEEDATADPGAFQYAAHVVVEPEAPYKYTPGQRGSPNDSVWPPKGKRLDITFKAPAVAPEQHKKVEVVLHYEMYDGIPLMAKWMTVTAEEQAQDVQLMISTVEYLAVNWEWASEQISPATGHWIGTRSKVGVAGYGWLVAETTEAYNGMANWERDKSRLEMPGSLQATLNATYEHPVITPIGASGITSFRITELVVGSDDKERRGLARRKKMRLLAPQTQENPLYFHSKNQSLATMYSLVDQLSEVGFEMLVFSFGSGFDYETDNQTYLDDIKKLVAYGTSKGLEMGGYDLISLSRYLPWPYWRDVPPPGHKGSGACFASGWYDYLMKRLIHFMDYTGMTVIITDGPYGGYPCYSTNHTYHHGYEDSIYRQIENQNKFFKYFTERGTYVTTPDSYFYHGANRARKYYVTCNFVVYKMSIAAMGYDEFQYSLPRWQDLAITRTQIYDHSFFYIPSRGYVMVPMLEYHGAPHPERAVFQPVSQHKTEFEWVLAQYLGAGVGIHFRGDQLFDDDATKMLVMKWVAFYKEHRDILNSDIIHIIRPNMQSLDAFMHVNPRLPTKALVMVFNPTERAIGKKISLPLYYTGLTNEAVVAEQDGLKKVYTLDRGYGVDVHVELRPLCVTWLTVYAPTRDSPDAYMNTHENKNEL</sequence>
<reference evidence="2 4" key="2">
    <citation type="journal article" date="2013" name="Nature">
        <title>Insights into bilaterian evolution from three spiralian genomes.</title>
        <authorList>
            <person name="Simakov O."/>
            <person name="Marletaz F."/>
            <person name="Cho S.J."/>
            <person name="Edsinger-Gonzales E."/>
            <person name="Havlak P."/>
            <person name="Hellsten U."/>
            <person name="Kuo D.H."/>
            <person name="Larsson T."/>
            <person name="Lv J."/>
            <person name="Arendt D."/>
            <person name="Savage R."/>
            <person name="Osoegawa K."/>
            <person name="de Jong P."/>
            <person name="Grimwood J."/>
            <person name="Chapman J.A."/>
            <person name="Shapiro H."/>
            <person name="Aerts A."/>
            <person name="Otillar R.P."/>
            <person name="Terry A.Y."/>
            <person name="Boore J.L."/>
            <person name="Grigoriev I.V."/>
            <person name="Lindberg D.R."/>
            <person name="Seaver E.C."/>
            <person name="Weisblat D.A."/>
            <person name="Putnam N.H."/>
            <person name="Rokhsar D.S."/>
        </authorList>
    </citation>
    <scope>NUCLEOTIDE SEQUENCE</scope>
    <source>
        <strain evidence="2 4">I ESC-2004</strain>
    </source>
</reference>